<dbReference type="InterPro" id="IPR019999">
    <property type="entry name" value="Anth_synth_I-like"/>
</dbReference>
<dbReference type="AlphaFoldDB" id="A0A090AH74"/>
<gene>
    <name evidence="2" type="ORF">THII_2292</name>
</gene>
<dbReference type="HOGENOM" id="CLU_006493_1_0_6"/>
<feature type="domain" description="Chorismate-utilising enzyme C-terminal" evidence="1">
    <location>
        <begin position="72"/>
        <end position="315"/>
    </location>
</feature>
<name>A0A090AH74_9GAMM</name>
<dbReference type="PRINTS" id="PR00095">
    <property type="entry name" value="ANTSNTHASEI"/>
</dbReference>
<dbReference type="PANTHER" id="PTHR11236">
    <property type="entry name" value="AMINOBENZOATE/ANTHRANILATE SYNTHASE"/>
    <property type="match status" value="1"/>
</dbReference>
<protein>
    <submittedName>
        <fullName evidence="2">Para-aminobenzoate synthase component I</fullName>
    </submittedName>
</protein>
<dbReference type="InterPro" id="IPR015890">
    <property type="entry name" value="Chorismate_C"/>
</dbReference>
<proteinExistence type="predicted"/>
<dbReference type="KEGG" id="tig:THII_2292"/>
<dbReference type="EMBL" id="AP014633">
    <property type="protein sequence ID" value="BAP56589.1"/>
    <property type="molecule type" value="Genomic_DNA"/>
</dbReference>
<dbReference type="PANTHER" id="PTHR11236:SF50">
    <property type="entry name" value="AMINODEOXYCHORISMATE SYNTHASE COMPONENT 1"/>
    <property type="match status" value="1"/>
</dbReference>
<dbReference type="OrthoDB" id="9803598at2"/>
<accession>A0A090AH74</accession>
<dbReference type="Pfam" id="PF00425">
    <property type="entry name" value="Chorismate_bind"/>
    <property type="match status" value="1"/>
</dbReference>
<evidence type="ECO:0000313" key="2">
    <source>
        <dbReference type="EMBL" id="BAP56589.1"/>
    </source>
</evidence>
<sequence>MKYQLNELGRQRIPFLFIIDFDVQNAYIAPLASLDNSIYFSIDGFTNFTLKSFNLPFKFQQPLIKKKVVSLAHYQQAFNRVIAEMKAGNTYLLNLTFPTEIEIKTTLLNIFCWSQAQFKLYFQDQFITFSPERFIKIANNFITTYPMKGTIDAHLPQAREKILADEKEMAEHTMVVDLLRNDLSIVAKQVRVKRFRYIDSIIAGHKTLLQVSSEISGVLENNWPERLGDILLPLLPAGSISGAPKKKTVEIIKAVESYQRGFFTGIFGYFDGQKLDSAVMIRFIEKHPEQLIYKSGGGITIDSDLNREYEEMLAKIYLPIHYHE</sequence>
<evidence type="ECO:0000259" key="1">
    <source>
        <dbReference type="Pfam" id="PF00425"/>
    </source>
</evidence>
<organism evidence="2 3">
    <name type="scientific">Thioploca ingrica</name>
    <dbReference type="NCBI Taxonomy" id="40754"/>
    <lineage>
        <taxon>Bacteria</taxon>
        <taxon>Pseudomonadati</taxon>
        <taxon>Pseudomonadota</taxon>
        <taxon>Gammaproteobacteria</taxon>
        <taxon>Thiotrichales</taxon>
        <taxon>Thiotrichaceae</taxon>
        <taxon>Thioploca</taxon>
    </lineage>
</organism>
<dbReference type="Proteomes" id="UP000031623">
    <property type="component" value="Chromosome"/>
</dbReference>
<dbReference type="STRING" id="40754.THII_2292"/>
<reference evidence="2 3" key="1">
    <citation type="journal article" date="2014" name="ISME J.">
        <title>Ecophysiology of Thioploca ingrica as revealed by the complete genome sequence supplemented with proteomic evidence.</title>
        <authorList>
            <person name="Kojima H."/>
            <person name="Ogura Y."/>
            <person name="Yamamoto N."/>
            <person name="Togashi T."/>
            <person name="Mori H."/>
            <person name="Watanabe T."/>
            <person name="Nemoto F."/>
            <person name="Kurokawa K."/>
            <person name="Hayashi T."/>
            <person name="Fukui M."/>
        </authorList>
    </citation>
    <scope>NUCLEOTIDE SEQUENCE [LARGE SCALE GENOMIC DNA]</scope>
</reference>
<evidence type="ECO:0000313" key="3">
    <source>
        <dbReference type="Proteomes" id="UP000031623"/>
    </source>
</evidence>
<keyword evidence="3" id="KW-1185">Reference proteome</keyword>
<dbReference type="NCBIfam" id="NF005486">
    <property type="entry name" value="PRK07093.1"/>
    <property type="match status" value="1"/>
</dbReference>
<dbReference type="InterPro" id="IPR005801">
    <property type="entry name" value="ADC_synthase"/>
</dbReference>
<dbReference type="SUPFAM" id="SSF56322">
    <property type="entry name" value="ADC synthase"/>
    <property type="match status" value="1"/>
</dbReference>
<dbReference type="GO" id="GO:0046820">
    <property type="term" value="F:4-amino-4-deoxychorismate synthase activity"/>
    <property type="evidence" value="ECO:0007669"/>
    <property type="project" value="TreeGrafter"/>
</dbReference>
<dbReference type="GO" id="GO:0000162">
    <property type="term" value="P:L-tryptophan biosynthetic process"/>
    <property type="evidence" value="ECO:0007669"/>
    <property type="project" value="TreeGrafter"/>
</dbReference>
<dbReference type="Gene3D" id="3.60.120.10">
    <property type="entry name" value="Anthranilate synthase"/>
    <property type="match status" value="1"/>
</dbReference>